<protein>
    <recommendedName>
        <fullName evidence="1">Dienelactone hydrolase domain-containing protein</fullName>
    </recommendedName>
</protein>
<gene>
    <name evidence="2" type="ORF">LGLO00237_LOCUS31665</name>
</gene>
<proteinExistence type="predicted"/>
<dbReference type="Pfam" id="PF01738">
    <property type="entry name" value="DLH"/>
    <property type="match status" value="1"/>
</dbReference>
<dbReference type="PANTHER" id="PTHR17630">
    <property type="entry name" value="DIENELACTONE HYDROLASE"/>
    <property type="match status" value="1"/>
</dbReference>
<dbReference type="InterPro" id="IPR002925">
    <property type="entry name" value="Dienelactn_hydro"/>
</dbReference>
<sequence length="253" mass="27805">MSCCPPSRCGLAPPSDYKAQGKEMKLGDLSCYEIGEAKKGAVIVIADIFGVASGRHKGICDELAEKGYYVIMPDLYHGDKCEFADLGTEKLPAFLKKWKTEAWQPDMDIVYKHLEEKKLAPKSIGMMGFCWGCWAIWHESARVGEKFAAGVNFHPSIAIEGVFGRKIDDLADKVKNPMLMCPCKGEPAEVLENGSGHKIMLKKDFGKACEFISFLDMQHGFVSQGDVSKKEIADNINKALDGAIAFLGKNVSM</sequence>
<dbReference type="EMBL" id="HBIV01045141">
    <property type="protein sequence ID" value="CAE0679880.1"/>
    <property type="molecule type" value="Transcribed_RNA"/>
</dbReference>
<evidence type="ECO:0000259" key="1">
    <source>
        <dbReference type="Pfam" id="PF01738"/>
    </source>
</evidence>
<evidence type="ECO:0000313" key="2">
    <source>
        <dbReference type="EMBL" id="CAE0679880.1"/>
    </source>
</evidence>
<dbReference type="InterPro" id="IPR029058">
    <property type="entry name" value="AB_hydrolase_fold"/>
</dbReference>
<reference evidence="2" key="1">
    <citation type="submission" date="2021-01" db="EMBL/GenBank/DDBJ databases">
        <authorList>
            <person name="Corre E."/>
            <person name="Pelletier E."/>
            <person name="Niang G."/>
            <person name="Scheremetjew M."/>
            <person name="Finn R."/>
            <person name="Kale V."/>
            <person name="Holt S."/>
            <person name="Cochrane G."/>
            <person name="Meng A."/>
            <person name="Brown T."/>
            <person name="Cohen L."/>
        </authorList>
    </citation>
    <scope>NUCLEOTIDE SEQUENCE</scope>
    <source>
        <strain evidence="2">CCCM811</strain>
    </source>
</reference>
<organism evidence="2">
    <name type="scientific">Lotharella globosa</name>
    <dbReference type="NCBI Taxonomy" id="91324"/>
    <lineage>
        <taxon>Eukaryota</taxon>
        <taxon>Sar</taxon>
        <taxon>Rhizaria</taxon>
        <taxon>Cercozoa</taxon>
        <taxon>Chlorarachniophyceae</taxon>
        <taxon>Lotharella</taxon>
    </lineage>
</organism>
<dbReference type="SUPFAM" id="SSF53474">
    <property type="entry name" value="alpha/beta-Hydrolases"/>
    <property type="match status" value="1"/>
</dbReference>
<dbReference type="Gene3D" id="3.40.50.1820">
    <property type="entry name" value="alpha/beta hydrolase"/>
    <property type="match status" value="1"/>
</dbReference>
<accession>A0A7S3ZD95</accession>
<dbReference type="GO" id="GO:0016787">
    <property type="term" value="F:hydrolase activity"/>
    <property type="evidence" value="ECO:0007669"/>
    <property type="project" value="InterPro"/>
</dbReference>
<name>A0A7S3ZD95_9EUKA</name>
<dbReference type="AlphaFoldDB" id="A0A7S3ZD95"/>
<feature type="domain" description="Dienelactone hydrolase" evidence="1">
    <location>
        <begin position="37"/>
        <end position="234"/>
    </location>
</feature>
<dbReference type="PANTHER" id="PTHR17630:SF44">
    <property type="entry name" value="PROTEIN AIM2"/>
    <property type="match status" value="1"/>
</dbReference>